<protein>
    <submittedName>
        <fullName evidence="2">DUF4391 domain-containing protein</fullName>
    </submittedName>
</protein>
<dbReference type="EMBL" id="QXFH01000023">
    <property type="protein sequence ID" value="RIV37531.1"/>
    <property type="molecule type" value="Genomic_DNA"/>
</dbReference>
<dbReference type="Proteomes" id="UP000266067">
    <property type="component" value="Unassembled WGS sequence"/>
</dbReference>
<organism evidence="2 3">
    <name type="scientific">Flagellimonas lutimaris</name>
    <dbReference type="NCBI Taxonomy" id="475082"/>
    <lineage>
        <taxon>Bacteria</taxon>
        <taxon>Pseudomonadati</taxon>
        <taxon>Bacteroidota</taxon>
        <taxon>Flavobacteriia</taxon>
        <taxon>Flavobacteriales</taxon>
        <taxon>Flavobacteriaceae</taxon>
        <taxon>Flagellimonas</taxon>
    </lineage>
</organism>
<evidence type="ECO:0000256" key="1">
    <source>
        <dbReference type="SAM" id="Coils"/>
    </source>
</evidence>
<proteinExistence type="predicted"/>
<evidence type="ECO:0000313" key="3">
    <source>
        <dbReference type="Proteomes" id="UP000266067"/>
    </source>
</evidence>
<dbReference type="AlphaFoldDB" id="A0A3A1NH58"/>
<reference evidence="2 3" key="1">
    <citation type="submission" date="2018-08" db="EMBL/GenBank/DDBJ databases">
        <title>Proposal of Muricauda 72 sp.nov. and Muricauda NH166 sp.nov., isolated from seawater.</title>
        <authorList>
            <person name="Cheng H."/>
            <person name="Wu Y.-H."/>
            <person name="Guo L.-L."/>
            <person name="Xu X.-W."/>
        </authorList>
    </citation>
    <scope>NUCLEOTIDE SEQUENCE [LARGE SCALE GENOMIC DNA]</scope>
    <source>
        <strain evidence="2 3">KCTC 22173</strain>
    </source>
</reference>
<feature type="coiled-coil region" evidence="1">
    <location>
        <begin position="167"/>
        <end position="197"/>
    </location>
</feature>
<keyword evidence="3" id="KW-1185">Reference proteome</keyword>
<evidence type="ECO:0000313" key="2">
    <source>
        <dbReference type="EMBL" id="RIV37531.1"/>
    </source>
</evidence>
<dbReference type="OrthoDB" id="9805811at2"/>
<gene>
    <name evidence="2" type="ORF">D2V08_01140</name>
</gene>
<accession>A0A3A1NH58</accession>
<keyword evidence="1" id="KW-0175">Coiled coil</keyword>
<dbReference type="Pfam" id="PF14335">
    <property type="entry name" value="DUF4391"/>
    <property type="match status" value="1"/>
</dbReference>
<comment type="caution">
    <text evidence="2">The sequence shown here is derived from an EMBL/GenBank/DDBJ whole genome shotgun (WGS) entry which is preliminary data.</text>
</comment>
<dbReference type="InterPro" id="IPR025503">
    <property type="entry name" value="DUF4391"/>
</dbReference>
<sequence>MEYFNLPETTRVNRVVPKNAFDKYTNSKQKKRFTDVVQRISWTNKLSKDTINLRKGGVEEIQLFQIELKVKDDIRDLQEIIDKSIPYPLVFILQFQKEVLVSCAKKHAHPINEDHAVVDWVFRSGWHPVTDKRYVLNLKKDLGFVIHDLCLQLSGRKGASNVSFEYLIEFQQKKHSLENEITRLENAMAKAKQFNKKVDLNTQLIVTKKELEKLLAI</sequence>
<name>A0A3A1NH58_9FLAO</name>